<name>A0ABP8JB33_9MICO</name>
<reference evidence="3" key="1">
    <citation type="journal article" date="2019" name="Int. J. Syst. Evol. Microbiol.">
        <title>The Global Catalogue of Microorganisms (GCM) 10K type strain sequencing project: providing services to taxonomists for standard genome sequencing and annotation.</title>
        <authorList>
            <consortium name="The Broad Institute Genomics Platform"/>
            <consortium name="The Broad Institute Genome Sequencing Center for Infectious Disease"/>
            <person name="Wu L."/>
            <person name="Ma J."/>
        </authorList>
    </citation>
    <scope>NUCLEOTIDE SEQUENCE [LARGE SCALE GENOMIC DNA]</scope>
    <source>
        <strain evidence="3">JCM 17808</strain>
    </source>
</reference>
<dbReference type="InterPro" id="IPR024344">
    <property type="entry name" value="MDMPI_metal-binding"/>
</dbReference>
<dbReference type="Gene3D" id="1.20.120.450">
    <property type="entry name" value="dinb family like domain"/>
    <property type="match status" value="1"/>
</dbReference>
<gene>
    <name evidence="2" type="ORF">GCM10023167_12410</name>
</gene>
<dbReference type="InterPro" id="IPR034660">
    <property type="entry name" value="DinB/YfiT-like"/>
</dbReference>
<evidence type="ECO:0000313" key="2">
    <source>
        <dbReference type="EMBL" id="GAA4388039.1"/>
    </source>
</evidence>
<dbReference type="SUPFAM" id="SSF109854">
    <property type="entry name" value="DinB/YfiT-like putative metalloenzymes"/>
    <property type="match status" value="1"/>
</dbReference>
<evidence type="ECO:0000313" key="3">
    <source>
        <dbReference type="Proteomes" id="UP001500642"/>
    </source>
</evidence>
<evidence type="ECO:0000259" key="1">
    <source>
        <dbReference type="Pfam" id="PF11716"/>
    </source>
</evidence>
<dbReference type="Proteomes" id="UP001500642">
    <property type="component" value="Unassembled WGS sequence"/>
</dbReference>
<feature type="domain" description="Mycothiol-dependent maleylpyruvate isomerase metal-binding" evidence="1">
    <location>
        <begin position="13"/>
        <end position="102"/>
    </location>
</feature>
<dbReference type="EMBL" id="BAABGL010000006">
    <property type="protein sequence ID" value="GAA4388039.1"/>
    <property type="molecule type" value="Genomic_DNA"/>
</dbReference>
<dbReference type="InterPro" id="IPR017517">
    <property type="entry name" value="Maleyloyr_isom"/>
</dbReference>
<keyword evidence="2" id="KW-0413">Isomerase</keyword>
<accession>A0ABP8JB33</accession>
<comment type="caution">
    <text evidence="2">The sequence shown here is derived from an EMBL/GenBank/DDBJ whole genome shotgun (WGS) entry which is preliminary data.</text>
</comment>
<dbReference type="Pfam" id="PF11716">
    <property type="entry name" value="MDMPI_N"/>
    <property type="match status" value="1"/>
</dbReference>
<dbReference type="GO" id="GO:0016853">
    <property type="term" value="F:isomerase activity"/>
    <property type="evidence" value="ECO:0007669"/>
    <property type="project" value="UniProtKB-KW"/>
</dbReference>
<dbReference type="NCBIfam" id="TIGR03083">
    <property type="entry name" value="maleylpyruvate isomerase family mycothiol-dependent enzyme"/>
    <property type="match status" value="1"/>
</dbReference>
<proteinExistence type="predicted"/>
<dbReference type="RefSeq" id="WP_137319521.1">
    <property type="nucleotide sequence ID" value="NZ_BAABGL010000006.1"/>
</dbReference>
<sequence length="214" mass="23319">MTRRETDALWTLVRAERAALLSDLQGLTDEQWRSPSLCGEWDVENVVAHLTAAATTTRFGWLRSMAAARFRPAMHNERRLAEHLGATPQQTLEAFRAVIDARIAPTSDITAFLGEVVVHAQDIREPLGLTTTPSAEALTAVAEFYAAKDFAVPSHAMVEGLRLRASDTPFTHGTGPEVVGPLLSLVMAMAVRPSHLDRLDGAGAATLRQRVEDE</sequence>
<keyword evidence="3" id="KW-1185">Reference proteome</keyword>
<protein>
    <submittedName>
        <fullName evidence="2">Maleylpyruvate isomerase family mycothiol-dependent enzyme</fullName>
    </submittedName>
</protein>
<organism evidence="2 3">
    <name type="scientific">Brevibacterium pityocampae</name>
    <dbReference type="NCBI Taxonomy" id="506594"/>
    <lineage>
        <taxon>Bacteria</taxon>
        <taxon>Bacillati</taxon>
        <taxon>Actinomycetota</taxon>
        <taxon>Actinomycetes</taxon>
        <taxon>Micrococcales</taxon>
        <taxon>Brevibacteriaceae</taxon>
        <taxon>Brevibacterium</taxon>
    </lineage>
</organism>